<dbReference type="Proteomes" id="UP000031971">
    <property type="component" value="Unassembled WGS sequence"/>
</dbReference>
<gene>
    <name evidence="1" type="ORF">CCC_00217</name>
</gene>
<dbReference type="EMBL" id="JXSL01000030">
    <property type="protein sequence ID" value="KIL97156.1"/>
    <property type="molecule type" value="Genomic_DNA"/>
</dbReference>
<proteinExistence type="predicted"/>
<evidence type="ECO:0000313" key="1">
    <source>
        <dbReference type="EMBL" id="KIL97156.1"/>
    </source>
</evidence>
<keyword evidence="2" id="KW-1185">Reference proteome</keyword>
<sequence>MMLNVITQGIDHVYQGFVGEVVRAHSMNIIDPRNDIPVVGID</sequence>
<protein>
    <submittedName>
        <fullName evidence="1">Uncharacterized protein</fullName>
    </submittedName>
</protein>
<reference evidence="1 2" key="1">
    <citation type="submission" date="2015-01" db="EMBL/GenBank/DDBJ databases">
        <title>Genome Sequence of Magnetospirillum magnetotacticum Strain MS-1.</title>
        <authorList>
            <person name="Marinov G.K."/>
            <person name="Smalley M.D."/>
            <person name="DeSalvo G."/>
        </authorList>
    </citation>
    <scope>NUCLEOTIDE SEQUENCE [LARGE SCALE GENOMIC DNA]</scope>
    <source>
        <strain evidence="1 2">MS-1</strain>
    </source>
</reference>
<accession>A0A0C2UWH7</accession>
<comment type="caution">
    <text evidence="1">The sequence shown here is derived from an EMBL/GenBank/DDBJ whole genome shotgun (WGS) entry which is preliminary data.</text>
</comment>
<organism evidence="1 2">
    <name type="scientific">Paramagnetospirillum magnetotacticum MS-1</name>
    <dbReference type="NCBI Taxonomy" id="272627"/>
    <lineage>
        <taxon>Bacteria</taxon>
        <taxon>Pseudomonadati</taxon>
        <taxon>Pseudomonadota</taxon>
        <taxon>Alphaproteobacteria</taxon>
        <taxon>Rhodospirillales</taxon>
        <taxon>Magnetospirillaceae</taxon>
        <taxon>Paramagnetospirillum</taxon>
    </lineage>
</organism>
<name>A0A0C2UWH7_PARME</name>
<evidence type="ECO:0000313" key="2">
    <source>
        <dbReference type="Proteomes" id="UP000031971"/>
    </source>
</evidence>
<dbReference type="AlphaFoldDB" id="A0A0C2UWH7"/>